<reference evidence="2 3" key="2">
    <citation type="submission" date="2019-09" db="EMBL/GenBank/DDBJ databases">
        <title>Strain-level analysis of Eubacterium rectale using genomes from metagenomes.</title>
        <authorList>
            <person name="Karcher N."/>
            <person name="Segata N."/>
        </authorList>
    </citation>
    <scope>NUCLEOTIDE SEQUENCE [LARGE SCALE GENOMIC DNA]</scope>
    <source>
        <strain evidence="2 3">L2-21</strain>
    </source>
</reference>
<dbReference type="InterPro" id="IPR018958">
    <property type="entry name" value="Knr4/Smi1-like_dom"/>
</dbReference>
<accession>A0A5S4VCX0</accession>
<dbReference type="AlphaFoldDB" id="A0A5S4VCX0"/>
<name>A0A5S4VCX0_9FIRM</name>
<comment type="caution">
    <text evidence="2">The sequence shown here is derived from an EMBL/GenBank/DDBJ whole genome shotgun (WGS) entry which is preliminary data.</text>
</comment>
<dbReference type="InterPro" id="IPR051873">
    <property type="entry name" value="KNR4/SMI1_regulator"/>
</dbReference>
<evidence type="ECO:0000313" key="3">
    <source>
        <dbReference type="Proteomes" id="UP000324325"/>
    </source>
</evidence>
<dbReference type="RefSeq" id="WP_118439454.1">
    <property type="nucleotide sequence ID" value="NZ_VSTG01000014.1"/>
</dbReference>
<reference evidence="2 3" key="1">
    <citation type="submission" date="2019-08" db="EMBL/GenBank/DDBJ databases">
        <authorList>
            <person name="Duncan S."/>
            <person name="Walker A."/>
        </authorList>
    </citation>
    <scope>NUCLEOTIDE SEQUENCE [LARGE SCALE GENOMIC DNA]</scope>
    <source>
        <strain evidence="2 3">L2-21</strain>
    </source>
</reference>
<proteinExistence type="predicted"/>
<feature type="domain" description="Knr4/Smi1-like" evidence="1">
    <location>
        <begin position="24"/>
        <end position="158"/>
    </location>
</feature>
<dbReference type="Proteomes" id="UP000324325">
    <property type="component" value="Unassembled WGS sequence"/>
</dbReference>
<dbReference type="InterPro" id="IPR037883">
    <property type="entry name" value="Knr4/Smi1-like_sf"/>
</dbReference>
<organism evidence="2 3">
    <name type="scientific">Agathobacter rectalis</name>
    <dbReference type="NCBI Taxonomy" id="39491"/>
    <lineage>
        <taxon>Bacteria</taxon>
        <taxon>Bacillati</taxon>
        <taxon>Bacillota</taxon>
        <taxon>Clostridia</taxon>
        <taxon>Lachnospirales</taxon>
        <taxon>Lachnospiraceae</taxon>
        <taxon>Agathobacter</taxon>
    </lineage>
</organism>
<gene>
    <name evidence="2" type="ORF">FYL37_10660</name>
</gene>
<evidence type="ECO:0000313" key="2">
    <source>
        <dbReference type="EMBL" id="TYL56967.1"/>
    </source>
</evidence>
<dbReference type="PANTHER" id="PTHR47432">
    <property type="entry name" value="CELL WALL ASSEMBLY REGULATOR SMI1"/>
    <property type="match status" value="1"/>
</dbReference>
<dbReference type="Pfam" id="PF09346">
    <property type="entry name" value="SMI1_KNR4"/>
    <property type="match status" value="1"/>
</dbReference>
<evidence type="ECO:0000259" key="1">
    <source>
        <dbReference type="SMART" id="SM00860"/>
    </source>
</evidence>
<dbReference type="SUPFAM" id="SSF160631">
    <property type="entry name" value="SMI1/KNR4-like"/>
    <property type="match status" value="1"/>
</dbReference>
<dbReference type="EMBL" id="VSTG01000014">
    <property type="protein sequence ID" value="TYL56967.1"/>
    <property type="molecule type" value="Genomic_DNA"/>
</dbReference>
<sequence>MDFIKNFTKAIESLADFQPHMFNGATEKELFALEEKLGLTLPSDFKVFYQTYNGQDDCADYLFDFFSLCTLEKIAYCWEALKVNEADFLKIEATPDGGVKNIWGCSKWVPFACSADGHFLCMDFSPAKNGTYGQVITFWYNSPERELIALSFKDFIVEYTKNIQNGVYVYQQEDGCGSIVRKDGEPMF</sequence>
<dbReference type="Gene3D" id="3.40.1580.10">
    <property type="entry name" value="SMI1/KNR4-like"/>
    <property type="match status" value="1"/>
</dbReference>
<protein>
    <submittedName>
        <fullName evidence="2">SMI1/KNR4 family protein</fullName>
    </submittedName>
</protein>
<dbReference type="SMART" id="SM00860">
    <property type="entry name" value="SMI1_KNR4"/>
    <property type="match status" value="1"/>
</dbReference>
<dbReference type="PANTHER" id="PTHR47432:SF1">
    <property type="entry name" value="CELL WALL ASSEMBLY REGULATOR SMI1"/>
    <property type="match status" value="1"/>
</dbReference>